<dbReference type="InterPro" id="IPR042099">
    <property type="entry name" value="ANL_N_sf"/>
</dbReference>
<dbReference type="InterPro" id="IPR000873">
    <property type="entry name" value="AMP-dep_synth/lig_dom"/>
</dbReference>
<dbReference type="EMBL" id="JAADZU010000106">
    <property type="protein sequence ID" value="NDK92207.1"/>
    <property type="molecule type" value="Genomic_DNA"/>
</dbReference>
<dbReference type="InterPro" id="IPR045851">
    <property type="entry name" value="AMP-bd_C_sf"/>
</dbReference>
<dbReference type="InterPro" id="IPR050237">
    <property type="entry name" value="ATP-dep_AMP-bd_enzyme"/>
</dbReference>
<accession>A0A7K3LXD3</accession>
<comment type="similarity">
    <text evidence="1">Belongs to the ATP-dependent AMP-binding enzyme family.</text>
</comment>
<dbReference type="FunFam" id="3.30.300.30:FF:000008">
    <property type="entry name" value="2,3-dihydroxybenzoate-AMP ligase"/>
    <property type="match status" value="1"/>
</dbReference>
<reference evidence="5 6" key="1">
    <citation type="submission" date="2020-01" db="EMBL/GenBank/DDBJ databases">
        <title>Investigation of new actinobacteria for the biodesulphurisation of diesel fuel.</title>
        <authorList>
            <person name="Athi Narayanan S.M."/>
        </authorList>
    </citation>
    <scope>NUCLEOTIDE SEQUENCE [LARGE SCALE GENOMIC DNA]</scope>
    <source>
        <strain evidence="5 6">213E</strain>
    </source>
</reference>
<dbReference type="Pfam" id="PF00501">
    <property type="entry name" value="AMP-binding"/>
    <property type="match status" value="1"/>
</dbReference>
<dbReference type="InterPro" id="IPR020845">
    <property type="entry name" value="AMP-binding_CS"/>
</dbReference>
<feature type="domain" description="AMP-dependent synthetase/ligase" evidence="3">
    <location>
        <begin position="18"/>
        <end position="374"/>
    </location>
</feature>
<evidence type="ECO:0000313" key="6">
    <source>
        <dbReference type="Proteomes" id="UP000466307"/>
    </source>
</evidence>
<comment type="caution">
    <text evidence="5">The sequence shown here is derived from an EMBL/GenBank/DDBJ whole genome shotgun (WGS) entry which is preliminary data.</text>
</comment>
<sequence length="517" mass="54781">MSRIDTPQTMDLGSWIARRAAIGPHRQALTFDGATLTFGEFADRVDRLAAALVAGGVTPGDRVAYLGPNHPMFLTALFASARAGATFVPLNFRLTGSELAYILNDCGAHTLIADAALTGTVDAVAGELSVSRKVVVTAADGWEPAEEIIAGSAPIAEPAHPAADELAVIMYTSGTTGRPKGAMLTHGNLFWNNVNALLCLDVEAGDITYCAAPLFHIGGLNVTTLLTLQKGGHVVLSAAFDPVQALADIETHRITTMFGVPAMYLFMSQVPQYETADLSSLRYLVCGGAPVPEPLMRRYAERGLAFAQGYGLTETAPLALVMGLDESAAKIGAAGNKVLPLSDVRLVDATNTVVPKGSPGEICVRGPQVMVGYWQNPGATAAVIDDEGWFHTGDVGREDDDGYIYVVDRVKDMVISGGENVYPAEVESVLYSHPAVAEIAIIGLPDAKWGEAVTAVIATAAGQTVTLEELREFAADQLARYKLPLRLEFVDALPRNPSGKVLKYQLREQYTTAVPSA</sequence>
<dbReference type="CDD" id="cd17631">
    <property type="entry name" value="FACL_FadD13-like"/>
    <property type="match status" value="1"/>
</dbReference>
<dbReference type="PANTHER" id="PTHR43767:SF7">
    <property type="entry name" value="MEDIUM_LONG-CHAIN-FATTY-ACID--COA LIGASE FADD8"/>
    <property type="match status" value="1"/>
</dbReference>
<dbReference type="AlphaFoldDB" id="A0A7K3LXD3"/>
<evidence type="ECO:0000259" key="3">
    <source>
        <dbReference type="Pfam" id="PF00501"/>
    </source>
</evidence>
<dbReference type="GO" id="GO:0016877">
    <property type="term" value="F:ligase activity, forming carbon-sulfur bonds"/>
    <property type="evidence" value="ECO:0007669"/>
    <property type="project" value="UniProtKB-ARBA"/>
</dbReference>
<protein>
    <submittedName>
        <fullName evidence="5">Long-chain fatty acid--CoA ligase</fullName>
    </submittedName>
</protein>
<evidence type="ECO:0000256" key="1">
    <source>
        <dbReference type="ARBA" id="ARBA00006432"/>
    </source>
</evidence>
<evidence type="ECO:0000259" key="4">
    <source>
        <dbReference type="Pfam" id="PF13193"/>
    </source>
</evidence>
<evidence type="ECO:0000256" key="2">
    <source>
        <dbReference type="ARBA" id="ARBA00022598"/>
    </source>
</evidence>
<dbReference type="Proteomes" id="UP000466307">
    <property type="component" value="Unassembled WGS sequence"/>
</dbReference>
<name>A0A7K3LXD3_9ACTN</name>
<organism evidence="5 6">
    <name type="scientific">Gordonia desulfuricans</name>
    <dbReference type="NCBI Taxonomy" id="89051"/>
    <lineage>
        <taxon>Bacteria</taxon>
        <taxon>Bacillati</taxon>
        <taxon>Actinomycetota</taxon>
        <taxon>Actinomycetes</taxon>
        <taxon>Mycobacteriales</taxon>
        <taxon>Gordoniaceae</taxon>
        <taxon>Gordonia</taxon>
    </lineage>
</organism>
<proteinExistence type="inferred from homology"/>
<dbReference type="Gene3D" id="3.30.300.30">
    <property type="match status" value="1"/>
</dbReference>
<dbReference type="SUPFAM" id="SSF56801">
    <property type="entry name" value="Acetyl-CoA synthetase-like"/>
    <property type="match status" value="1"/>
</dbReference>
<evidence type="ECO:0000313" key="5">
    <source>
        <dbReference type="EMBL" id="NDK92207.1"/>
    </source>
</evidence>
<dbReference type="Pfam" id="PF13193">
    <property type="entry name" value="AMP-binding_C"/>
    <property type="match status" value="1"/>
</dbReference>
<dbReference type="PROSITE" id="PS00455">
    <property type="entry name" value="AMP_BINDING"/>
    <property type="match status" value="1"/>
</dbReference>
<dbReference type="Gene3D" id="3.40.50.12780">
    <property type="entry name" value="N-terminal domain of ligase-like"/>
    <property type="match status" value="1"/>
</dbReference>
<keyword evidence="6" id="KW-1185">Reference proteome</keyword>
<keyword evidence="2 5" id="KW-0436">Ligase</keyword>
<dbReference type="PANTHER" id="PTHR43767">
    <property type="entry name" value="LONG-CHAIN-FATTY-ACID--COA LIGASE"/>
    <property type="match status" value="1"/>
</dbReference>
<dbReference type="NCBIfam" id="NF004837">
    <property type="entry name" value="PRK06187.1"/>
    <property type="match status" value="1"/>
</dbReference>
<feature type="domain" description="AMP-binding enzyme C-terminal" evidence="4">
    <location>
        <begin position="425"/>
        <end position="500"/>
    </location>
</feature>
<gene>
    <name evidence="5" type="ORF">GYA93_21970</name>
</gene>
<dbReference type="InterPro" id="IPR025110">
    <property type="entry name" value="AMP-bd_C"/>
</dbReference>